<dbReference type="Pfam" id="PF04979">
    <property type="entry name" value="IPP-2"/>
    <property type="match status" value="2"/>
</dbReference>
<dbReference type="AlphaFoldDB" id="A0A139AKF2"/>
<evidence type="ECO:0000313" key="2">
    <source>
        <dbReference type="EMBL" id="KXS16905.1"/>
    </source>
</evidence>
<dbReference type="GO" id="GO:0004864">
    <property type="term" value="F:protein phosphatase inhibitor activity"/>
    <property type="evidence" value="ECO:0007669"/>
    <property type="project" value="InterPro"/>
</dbReference>
<dbReference type="EMBL" id="KQ965749">
    <property type="protein sequence ID" value="KXS16905.1"/>
    <property type="molecule type" value="Genomic_DNA"/>
</dbReference>
<feature type="compositionally biased region" description="Basic and acidic residues" evidence="1">
    <location>
        <begin position="175"/>
        <end position="205"/>
    </location>
</feature>
<proteinExistence type="predicted"/>
<dbReference type="Gene3D" id="6.10.250.1050">
    <property type="match status" value="1"/>
</dbReference>
<feature type="compositionally biased region" description="Acidic residues" evidence="1">
    <location>
        <begin position="158"/>
        <end position="174"/>
    </location>
</feature>
<protein>
    <recommendedName>
        <fullName evidence="4">Protein phosphatase inhibitor 2</fullName>
    </recommendedName>
</protein>
<dbReference type="GO" id="GO:0009966">
    <property type="term" value="P:regulation of signal transduction"/>
    <property type="evidence" value="ECO:0007669"/>
    <property type="project" value="InterPro"/>
</dbReference>
<accession>A0A139AKF2</accession>
<organism evidence="2 3">
    <name type="scientific">Gonapodya prolifera (strain JEL478)</name>
    <name type="common">Monoblepharis prolifera</name>
    <dbReference type="NCBI Taxonomy" id="1344416"/>
    <lineage>
        <taxon>Eukaryota</taxon>
        <taxon>Fungi</taxon>
        <taxon>Fungi incertae sedis</taxon>
        <taxon>Chytridiomycota</taxon>
        <taxon>Chytridiomycota incertae sedis</taxon>
        <taxon>Monoblepharidomycetes</taxon>
        <taxon>Monoblepharidales</taxon>
        <taxon>Gonapodyaceae</taxon>
        <taxon>Gonapodya</taxon>
    </lineage>
</organism>
<dbReference type="InterPro" id="IPR007062">
    <property type="entry name" value="PPI-2"/>
</dbReference>
<dbReference type="Proteomes" id="UP000070544">
    <property type="component" value="Unassembled WGS sequence"/>
</dbReference>
<name>A0A139AKF2_GONPJ</name>
<feature type="region of interest" description="Disordered" evidence="1">
    <location>
        <begin position="1"/>
        <end position="20"/>
    </location>
</feature>
<dbReference type="OrthoDB" id="551302at2759"/>
<reference evidence="2 3" key="1">
    <citation type="journal article" date="2015" name="Genome Biol. Evol.">
        <title>Phylogenomic analyses indicate that early fungi evolved digesting cell walls of algal ancestors of land plants.</title>
        <authorList>
            <person name="Chang Y."/>
            <person name="Wang S."/>
            <person name="Sekimoto S."/>
            <person name="Aerts A.L."/>
            <person name="Choi C."/>
            <person name="Clum A."/>
            <person name="LaButti K.M."/>
            <person name="Lindquist E.A."/>
            <person name="Yee Ngan C."/>
            <person name="Ohm R.A."/>
            <person name="Salamov A.A."/>
            <person name="Grigoriev I.V."/>
            <person name="Spatafora J.W."/>
            <person name="Berbee M.L."/>
        </authorList>
    </citation>
    <scope>NUCLEOTIDE SEQUENCE [LARGE SCALE GENOMIC DNA]</scope>
    <source>
        <strain evidence="2 3">JEL478</strain>
    </source>
</reference>
<dbReference type="PANTHER" id="PTHR12398">
    <property type="entry name" value="PROTEIN PHOSPHATASE INHIBITOR"/>
    <property type="match status" value="1"/>
</dbReference>
<feature type="region of interest" description="Disordered" evidence="1">
    <location>
        <begin position="145"/>
        <end position="258"/>
    </location>
</feature>
<dbReference type="STRING" id="1344416.A0A139AKF2"/>
<sequence>MAAKGILKKQQDRKDAGRLHWDEDNLMIAEATRGGKMTITEPKTPFIRYDSATNMILGHSAAVPPLELERAIADQASAREDGEMDDFSLGAGMDAGRANVDGDRFGGRQSDPTNVVPLDAAFLLEAPVVGISGLGPGGAFGLGGASMEAPGRTYQDVDQQEEDPWEDDDEDDKNPEDLEKQHEFEDHRKSHYNMREAMVRARHLIEEDDDEDDGDAGKAASENKMNIVDADDDEGEEDEEDEDWSGPEQVVVKRFVAK</sequence>
<feature type="compositionally biased region" description="Basic and acidic residues" evidence="1">
    <location>
        <begin position="9"/>
        <end position="20"/>
    </location>
</feature>
<evidence type="ECO:0008006" key="4">
    <source>
        <dbReference type="Google" id="ProtNLM"/>
    </source>
</evidence>
<evidence type="ECO:0000256" key="1">
    <source>
        <dbReference type="SAM" id="MobiDB-lite"/>
    </source>
</evidence>
<dbReference type="PANTHER" id="PTHR12398:SF20">
    <property type="entry name" value="PROTEIN PHOSPHATASE 1 REGULATORY INHIBITOR SUBUNIT 2"/>
    <property type="match status" value="1"/>
</dbReference>
<keyword evidence="3" id="KW-1185">Reference proteome</keyword>
<feature type="compositionally biased region" description="Acidic residues" evidence="1">
    <location>
        <begin position="229"/>
        <end position="245"/>
    </location>
</feature>
<gene>
    <name evidence="2" type="ORF">M427DRAFT_30741</name>
</gene>
<evidence type="ECO:0000313" key="3">
    <source>
        <dbReference type="Proteomes" id="UP000070544"/>
    </source>
</evidence>
<dbReference type="OMA" id="KMTITEP"/>